<dbReference type="GO" id="GO:0003677">
    <property type="term" value="F:DNA binding"/>
    <property type="evidence" value="ECO:0007669"/>
    <property type="project" value="InterPro"/>
</dbReference>
<sequence length="288" mass="32611">MPDLLARYQPWRRTAEIGFWVVVLGVQVLANSIVSWHDLRRAGAGLPYWQPLAWEVTSTVVIGALIPLLLLAVRRFPLDLRSWRRHLPLHLAFTLVFCLLHVAGMVVLRKAVYAAAGLVYAVPDWGQMLFYEYLKDARAYAMILVAFWSYRVVLVRLQGEARVLDPQEPAAGAPAEPPPLAPTRPERFLVRKLRKEFLIAASDIEWLQAQGNYVGLHVNGHDYLLRSTLADFLEQLDPARFVRVHRSYAVNLDRVAEIEPLDAGDARLKMKDGSQVPCSRRFRDALGG</sequence>
<keyword evidence="1" id="KW-1133">Transmembrane helix</keyword>
<dbReference type="RefSeq" id="WP_145893231.1">
    <property type="nucleotide sequence ID" value="NZ_VOBQ01000009.1"/>
</dbReference>
<dbReference type="GO" id="GO:0000156">
    <property type="term" value="F:phosphorelay response regulator activity"/>
    <property type="evidence" value="ECO:0007669"/>
    <property type="project" value="InterPro"/>
</dbReference>
<dbReference type="AlphaFoldDB" id="A0A562ZRL8"/>
<evidence type="ECO:0000256" key="1">
    <source>
        <dbReference type="SAM" id="Phobius"/>
    </source>
</evidence>
<accession>A0A562ZRL8</accession>
<keyword evidence="4" id="KW-1185">Reference proteome</keyword>
<dbReference type="PANTHER" id="PTHR37299">
    <property type="entry name" value="TRANSCRIPTIONAL REGULATOR-RELATED"/>
    <property type="match status" value="1"/>
</dbReference>
<dbReference type="InterPro" id="IPR046947">
    <property type="entry name" value="LytR-like"/>
</dbReference>
<name>A0A562ZRL8_9BURK</name>
<dbReference type="PIRSF" id="PIRSF031767">
    <property type="entry name" value="MHYE_LytTR"/>
    <property type="match status" value="1"/>
</dbReference>
<dbReference type="InterPro" id="IPR012379">
    <property type="entry name" value="LytTR_MHYE"/>
</dbReference>
<organism evidence="3 4">
    <name type="scientific">Caenimonas sedimenti</name>
    <dbReference type="NCBI Taxonomy" id="2596921"/>
    <lineage>
        <taxon>Bacteria</taxon>
        <taxon>Pseudomonadati</taxon>
        <taxon>Pseudomonadota</taxon>
        <taxon>Betaproteobacteria</taxon>
        <taxon>Burkholderiales</taxon>
        <taxon>Comamonadaceae</taxon>
        <taxon>Caenimonas</taxon>
    </lineage>
</organism>
<dbReference type="SMART" id="SM00850">
    <property type="entry name" value="LytTR"/>
    <property type="match status" value="1"/>
</dbReference>
<feature type="domain" description="HTH LytTR-type" evidence="2">
    <location>
        <begin position="188"/>
        <end position="288"/>
    </location>
</feature>
<evidence type="ECO:0000259" key="2">
    <source>
        <dbReference type="PROSITE" id="PS50930"/>
    </source>
</evidence>
<comment type="caution">
    <text evidence="3">The sequence shown here is derived from an EMBL/GenBank/DDBJ whole genome shotgun (WGS) entry which is preliminary data.</text>
</comment>
<feature type="transmembrane region" description="Helical" evidence="1">
    <location>
        <begin position="137"/>
        <end position="154"/>
    </location>
</feature>
<feature type="transmembrane region" description="Helical" evidence="1">
    <location>
        <begin position="56"/>
        <end position="77"/>
    </location>
</feature>
<dbReference type="InterPro" id="IPR007492">
    <property type="entry name" value="LytTR_DNA-bd_dom"/>
</dbReference>
<reference evidence="3 4" key="1">
    <citation type="submission" date="2019-07" db="EMBL/GenBank/DDBJ databases">
        <title>Caenimonas sedimenti sp. nov., isolated from activated sludge.</title>
        <authorList>
            <person name="Xu J."/>
        </authorList>
    </citation>
    <scope>NUCLEOTIDE SEQUENCE [LARGE SCALE GENOMIC DNA]</scope>
    <source>
        <strain evidence="3 4">HX-9-20</strain>
    </source>
</reference>
<dbReference type="Proteomes" id="UP000318199">
    <property type="component" value="Unassembled WGS sequence"/>
</dbReference>
<feature type="transmembrane region" description="Helical" evidence="1">
    <location>
        <begin position="89"/>
        <end position="108"/>
    </location>
</feature>
<keyword evidence="1" id="KW-0812">Transmembrane</keyword>
<dbReference type="OrthoDB" id="9781059at2"/>
<keyword evidence="1" id="KW-0472">Membrane</keyword>
<protein>
    <submittedName>
        <fullName evidence="3">LytTR family transcriptional regulator</fullName>
    </submittedName>
</protein>
<feature type="transmembrane region" description="Helical" evidence="1">
    <location>
        <begin position="17"/>
        <end position="36"/>
    </location>
</feature>
<dbReference type="PROSITE" id="PS50930">
    <property type="entry name" value="HTH_LYTTR"/>
    <property type="match status" value="1"/>
</dbReference>
<dbReference type="Pfam" id="PF04397">
    <property type="entry name" value="LytTR"/>
    <property type="match status" value="1"/>
</dbReference>
<dbReference type="PANTHER" id="PTHR37299:SF1">
    <property type="entry name" value="STAGE 0 SPORULATION PROTEIN A HOMOLOG"/>
    <property type="match status" value="1"/>
</dbReference>
<gene>
    <name evidence="3" type="ORF">FN976_11785</name>
</gene>
<dbReference type="EMBL" id="VOBQ01000009">
    <property type="protein sequence ID" value="TWO71001.1"/>
    <property type="molecule type" value="Genomic_DNA"/>
</dbReference>
<evidence type="ECO:0000313" key="4">
    <source>
        <dbReference type="Proteomes" id="UP000318199"/>
    </source>
</evidence>
<evidence type="ECO:0000313" key="3">
    <source>
        <dbReference type="EMBL" id="TWO71001.1"/>
    </source>
</evidence>
<dbReference type="Gene3D" id="2.40.50.1020">
    <property type="entry name" value="LytTr DNA-binding domain"/>
    <property type="match status" value="1"/>
</dbReference>
<proteinExistence type="predicted"/>